<gene>
    <name evidence="2" type="ORF">EJ08DRAFT_659838</name>
</gene>
<feature type="region of interest" description="Disordered" evidence="1">
    <location>
        <begin position="1090"/>
        <end position="1142"/>
    </location>
</feature>
<evidence type="ECO:0000256" key="1">
    <source>
        <dbReference type="SAM" id="MobiDB-lite"/>
    </source>
</evidence>
<feature type="region of interest" description="Disordered" evidence="1">
    <location>
        <begin position="554"/>
        <end position="580"/>
    </location>
</feature>
<feature type="region of interest" description="Disordered" evidence="1">
    <location>
        <begin position="308"/>
        <end position="339"/>
    </location>
</feature>
<accession>A0A9P4TZL4</accession>
<feature type="region of interest" description="Disordered" evidence="1">
    <location>
        <begin position="455"/>
        <end position="475"/>
    </location>
</feature>
<feature type="compositionally biased region" description="Polar residues" evidence="1">
    <location>
        <begin position="414"/>
        <end position="429"/>
    </location>
</feature>
<evidence type="ECO:0000313" key="2">
    <source>
        <dbReference type="EMBL" id="KAF2431526.1"/>
    </source>
</evidence>
<sequence length="1240" mass="135356">MHPRDCSYGPTTTTTTSQLRRAKSAPLVQRRSSVSSLIDPVAAKQHAIVAATVAYERSHRREHSGGTEQAAGGECTRRRSNRTRRHENQSQGQGSHFEANHAPRRQSSKKLPSASGAANDHARARRATVSSVVSSSPGVVSHPRSVDVVEYSKMRKAGGSGLDGERLSSQQVRKTRSMMYASSRTAPDTSIDSISFANASTPKKAFAPTVHGIDDTTLLSITEQDVTLDSTVYTIPPAPLTNSAIYKVDEKVAKARDHHLQQFQMGKIRHRASLMLTPFKKRVGSGSSTGTAPLSGISNNGVTYASERSLPLKENQSVQRKVSNERSESRQSTSLKDKIKRVFRKPSGLQIGLPIQQVHATKAHFGDLLSTSSSRLPTPRGRIPNKNNGVTTPPQRFPIPQAIRSTSRDLTRGGSPTASEHTVMTSTSRVTSWADSTVAGTATSRDSHRLTIIHEDQHQPEQSQPEVASLRSQKRKPSLGFFRRIPKSVAVECAKPFPEFGMSTSQSIDLPQTGAKANIGSLTSKGSIHETLPSQVRRASFKGKALAGPSSTVRAVSNSSQSVGSANGDRIRTTSGSSSIPPVVSQLADTMQSNQSQELFVASTSGNWISRKRNRLPKPPPDQTCQVVQPSAAQIAHRVERSNDRWKQSLEESRSLFYPRSRLNTAKDEDNVSSPISNGASSAEDIFQTVREPPLVRPIGVISPSLYSRNTNSVSPRKSYKVHYHGDDTVSLRSNSSHETGTAVITKSQPIVKYPVGSPSRLAVPQIAKTSGDWRDWISKEIADLATPTPEDFTLGREYISTKRVDSQHRREHAQIIDREEEDSSTIDFGEIGSTSAPHTGSPVRKVSTRPSLRIRPSSQSAVIESIEPEVEILLESRPQPPNVSSTYISHERSDSRAATVGSMEPKQSISLPYTPHERSNSRAPTVGSIEPKQSIQSHAPSSRYAPDDRPSSRLHDRPLLKNRSASAMNERFPLIDTGRPPSRQRKSATPSESVRSKNTENTKPKESRETGNTTPSSVASSFLQVPVFVAKPARATLRRNQSTSSFPRSKSSLAQYTTTGTIENINNNINYHPIVTVPSPSRAPSYIPRPNNNSVTSLPRPSNNSVTSLHRPKSSIDIRASNRRTTRTTQPQTPTTDNDPTLAAIFRGPYRSTTASPKPLSIPIRKTASFYKENTPFAIPSTTRNNHARENDGEEDALPATPASGGQRLAEQFLNARRLREDMRVSESPTTLGGSPLFL</sequence>
<feature type="region of interest" description="Disordered" evidence="1">
    <location>
        <begin position="59"/>
        <end position="144"/>
    </location>
</feature>
<dbReference type="OrthoDB" id="9975114at2759"/>
<feature type="compositionally biased region" description="Polar residues" evidence="1">
    <location>
        <begin position="1091"/>
        <end position="1109"/>
    </location>
</feature>
<proteinExistence type="predicted"/>
<protein>
    <submittedName>
        <fullName evidence="2">Uncharacterized protein</fullName>
    </submittedName>
</protein>
<feature type="compositionally biased region" description="Polar residues" evidence="1">
    <location>
        <begin position="932"/>
        <end position="941"/>
    </location>
</feature>
<dbReference type="AlphaFoldDB" id="A0A9P4TZL4"/>
<name>A0A9P4TZL4_9PEZI</name>
<feature type="region of interest" description="Disordered" evidence="1">
    <location>
        <begin position="1"/>
        <end position="34"/>
    </location>
</feature>
<feature type="compositionally biased region" description="Basic and acidic residues" evidence="1">
    <location>
        <begin position="946"/>
        <end position="960"/>
    </location>
</feature>
<reference evidence="2" key="1">
    <citation type="journal article" date="2020" name="Stud. Mycol.">
        <title>101 Dothideomycetes genomes: a test case for predicting lifestyles and emergence of pathogens.</title>
        <authorList>
            <person name="Haridas S."/>
            <person name="Albert R."/>
            <person name="Binder M."/>
            <person name="Bloem J."/>
            <person name="Labutti K."/>
            <person name="Salamov A."/>
            <person name="Andreopoulos B."/>
            <person name="Baker S."/>
            <person name="Barry K."/>
            <person name="Bills G."/>
            <person name="Bluhm B."/>
            <person name="Cannon C."/>
            <person name="Castanera R."/>
            <person name="Culley D."/>
            <person name="Daum C."/>
            <person name="Ezra D."/>
            <person name="Gonzalez J."/>
            <person name="Henrissat B."/>
            <person name="Kuo A."/>
            <person name="Liang C."/>
            <person name="Lipzen A."/>
            <person name="Lutzoni F."/>
            <person name="Magnuson J."/>
            <person name="Mondo S."/>
            <person name="Nolan M."/>
            <person name="Ohm R."/>
            <person name="Pangilinan J."/>
            <person name="Park H.-J."/>
            <person name="Ramirez L."/>
            <person name="Alfaro M."/>
            <person name="Sun H."/>
            <person name="Tritt A."/>
            <person name="Yoshinaga Y."/>
            <person name="Zwiers L.-H."/>
            <person name="Turgeon B."/>
            <person name="Goodwin S."/>
            <person name="Spatafora J."/>
            <person name="Crous P."/>
            <person name="Grigoriev I."/>
        </authorList>
    </citation>
    <scope>NUCLEOTIDE SEQUENCE</scope>
    <source>
        <strain evidence="2">CBS 130266</strain>
    </source>
</reference>
<feature type="region of interest" description="Disordered" evidence="1">
    <location>
        <begin position="818"/>
        <end position="861"/>
    </location>
</feature>
<dbReference type="Proteomes" id="UP000800235">
    <property type="component" value="Unassembled WGS sequence"/>
</dbReference>
<feature type="compositionally biased region" description="Polar residues" evidence="1">
    <location>
        <begin position="554"/>
        <end position="565"/>
    </location>
</feature>
<dbReference type="EMBL" id="MU007031">
    <property type="protein sequence ID" value="KAF2431526.1"/>
    <property type="molecule type" value="Genomic_DNA"/>
</dbReference>
<feature type="region of interest" description="Disordered" evidence="1">
    <location>
        <begin position="875"/>
        <end position="1019"/>
    </location>
</feature>
<feature type="compositionally biased region" description="Polar residues" evidence="1">
    <location>
        <begin position="385"/>
        <end position="394"/>
    </location>
</feature>
<feature type="compositionally biased region" description="Low complexity" evidence="1">
    <location>
        <begin position="129"/>
        <end position="143"/>
    </location>
</feature>
<feature type="compositionally biased region" description="Low complexity" evidence="1">
    <location>
        <begin position="370"/>
        <end position="380"/>
    </location>
</feature>
<feature type="compositionally biased region" description="Low complexity" evidence="1">
    <location>
        <begin position="1128"/>
        <end position="1142"/>
    </location>
</feature>
<feature type="compositionally biased region" description="Basic and acidic residues" evidence="1">
    <location>
        <begin position="995"/>
        <end position="1010"/>
    </location>
</feature>
<comment type="caution">
    <text evidence="2">The sequence shown here is derived from an EMBL/GenBank/DDBJ whole genome shotgun (WGS) entry which is preliminary data.</text>
</comment>
<evidence type="ECO:0000313" key="3">
    <source>
        <dbReference type="Proteomes" id="UP000800235"/>
    </source>
</evidence>
<feature type="region of interest" description="Disordered" evidence="1">
    <location>
        <begin position="1178"/>
        <end position="1208"/>
    </location>
</feature>
<feature type="region of interest" description="Disordered" evidence="1">
    <location>
        <begin position="370"/>
        <end position="429"/>
    </location>
</feature>
<keyword evidence="3" id="KW-1185">Reference proteome</keyword>
<organism evidence="2 3">
    <name type="scientific">Tothia fuscella</name>
    <dbReference type="NCBI Taxonomy" id="1048955"/>
    <lineage>
        <taxon>Eukaryota</taxon>
        <taxon>Fungi</taxon>
        <taxon>Dikarya</taxon>
        <taxon>Ascomycota</taxon>
        <taxon>Pezizomycotina</taxon>
        <taxon>Dothideomycetes</taxon>
        <taxon>Pleosporomycetidae</taxon>
        <taxon>Venturiales</taxon>
        <taxon>Cylindrosympodiaceae</taxon>
        <taxon>Tothia</taxon>
    </lineage>
</organism>